<dbReference type="AlphaFoldDB" id="A0A9P7UFN1"/>
<dbReference type="EMBL" id="JAESDN010000002">
    <property type="protein sequence ID" value="KAG7055028.1"/>
    <property type="molecule type" value="Genomic_DNA"/>
</dbReference>
<gene>
    <name evidence="1" type="ORF">JMJ77_007497</name>
</gene>
<dbReference type="Proteomes" id="UP000699042">
    <property type="component" value="Unassembled WGS sequence"/>
</dbReference>
<evidence type="ECO:0000313" key="1">
    <source>
        <dbReference type="EMBL" id="KAG7055028.1"/>
    </source>
</evidence>
<name>A0A9P7UFN1_9PEZI</name>
<proteinExistence type="predicted"/>
<sequence length="18" mass="1820">MTVASQSEVIQAIVEGTG</sequence>
<protein>
    <submittedName>
        <fullName evidence="1">Uncharacterized protein</fullName>
    </submittedName>
</protein>
<accession>A0A9P7UFN1</accession>
<comment type="caution">
    <text evidence="1">The sequence shown here is derived from an EMBL/GenBank/DDBJ whole genome shotgun (WGS) entry which is preliminary data.</text>
</comment>
<organism evidence="1 2">
    <name type="scientific">Colletotrichum scovillei</name>
    <dbReference type="NCBI Taxonomy" id="1209932"/>
    <lineage>
        <taxon>Eukaryota</taxon>
        <taxon>Fungi</taxon>
        <taxon>Dikarya</taxon>
        <taxon>Ascomycota</taxon>
        <taxon>Pezizomycotina</taxon>
        <taxon>Sordariomycetes</taxon>
        <taxon>Hypocreomycetidae</taxon>
        <taxon>Glomerellales</taxon>
        <taxon>Glomerellaceae</taxon>
        <taxon>Colletotrichum</taxon>
        <taxon>Colletotrichum acutatum species complex</taxon>
    </lineage>
</organism>
<evidence type="ECO:0000313" key="2">
    <source>
        <dbReference type="Proteomes" id="UP000699042"/>
    </source>
</evidence>
<keyword evidence="2" id="KW-1185">Reference proteome</keyword>
<reference evidence="1" key="1">
    <citation type="submission" date="2021-05" db="EMBL/GenBank/DDBJ databases">
        <title>Comparative genomics of three Colletotrichum scovillei strains and genetic complementation revealed genes involved fungal growth and virulence on chili pepper.</title>
        <authorList>
            <person name="Hsieh D.-K."/>
            <person name="Chuang S.-C."/>
            <person name="Chen C.-Y."/>
            <person name="Chao Y.-T."/>
            <person name="Lu M.-Y.J."/>
            <person name="Lee M.-H."/>
            <person name="Shih M.-C."/>
        </authorList>
    </citation>
    <scope>NUCLEOTIDE SEQUENCE</scope>
    <source>
        <strain evidence="1">Coll-153</strain>
    </source>
</reference>